<evidence type="ECO:0000313" key="2">
    <source>
        <dbReference type="Proteomes" id="UP001500238"/>
    </source>
</evidence>
<gene>
    <name evidence="1" type="ORF">GCM10009102_07410</name>
</gene>
<sequence>MFVVRIVVWGEGVEVANTEQGSFNALSTERLYTCRDAYDPGAGIAPKTIVEITYAPPAIIVTACGVDALIPFASNHGCYSCSLMMKLDAG</sequence>
<keyword evidence="2" id="KW-1185">Reference proteome</keyword>
<evidence type="ECO:0000313" key="1">
    <source>
        <dbReference type="EMBL" id="GAA0661185.1"/>
    </source>
</evidence>
<comment type="caution">
    <text evidence="1">The sequence shown here is derived from an EMBL/GenBank/DDBJ whole genome shotgun (WGS) entry which is preliminary data.</text>
</comment>
<organism evidence="1 2">
    <name type="scientific">Sphingomonas insulae</name>
    <dbReference type="NCBI Taxonomy" id="424800"/>
    <lineage>
        <taxon>Bacteria</taxon>
        <taxon>Pseudomonadati</taxon>
        <taxon>Pseudomonadota</taxon>
        <taxon>Alphaproteobacteria</taxon>
        <taxon>Sphingomonadales</taxon>
        <taxon>Sphingomonadaceae</taxon>
        <taxon>Sphingomonas</taxon>
    </lineage>
</organism>
<accession>A0ABN1HPX0</accession>
<reference evidence="1 2" key="1">
    <citation type="journal article" date="2019" name="Int. J. Syst. Evol. Microbiol.">
        <title>The Global Catalogue of Microorganisms (GCM) 10K type strain sequencing project: providing services to taxonomists for standard genome sequencing and annotation.</title>
        <authorList>
            <consortium name="The Broad Institute Genomics Platform"/>
            <consortium name="The Broad Institute Genome Sequencing Center for Infectious Disease"/>
            <person name="Wu L."/>
            <person name="Ma J."/>
        </authorList>
    </citation>
    <scope>NUCLEOTIDE SEQUENCE [LARGE SCALE GENOMIC DNA]</scope>
    <source>
        <strain evidence="1 2">JCM 14603</strain>
    </source>
</reference>
<dbReference type="Proteomes" id="UP001500238">
    <property type="component" value="Unassembled WGS sequence"/>
</dbReference>
<dbReference type="EMBL" id="BAAAES010000004">
    <property type="protein sequence ID" value="GAA0661185.1"/>
    <property type="molecule type" value="Genomic_DNA"/>
</dbReference>
<proteinExistence type="predicted"/>
<protein>
    <submittedName>
        <fullName evidence="1">Uncharacterized protein</fullName>
    </submittedName>
</protein>
<name>A0ABN1HPX0_9SPHN</name>